<dbReference type="AlphaFoldDB" id="A0A2V5IAY6"/>
<evidence type="ECO:0000313" key="4">
    <source>
        <dbReference type="Proteomes" id="UP000248817"/>
    </source>
</evidence>
<evidence type="ECO:0000313" key="3">
    <source>
        <dbReference type="EMBL" id="PYI33819.1"/>
    </source>
</evidence>
<dbReference type="Pfam" id="PF21666">
    <property type="entry name" value="DUF4246_N"/>
    <property type="match status" value="1"/>
</dbReference>
<dbReference type="Pfam" id="PF14033">
    <property type="entry name" value="DUF4246"/>
    <property type="match status" value="1"/>
</dbReference>
<protein>
    <submittedName>
        <fullName evidence="3">Uncharacterized protein</fullName>
    </submittedName>
</protein>
<dbReference type="EMBL" id="KZ825480">
    <property type="protein sequence ID" value="PYI33819.1"/>
    <property type="molecule type" value="Genomic_DNA"/>
</dbReference>
<dbReference type="Proteomes" id="UP000248817">
    <property type="component" value="Unassembled WGS sequence"/>
</dbReference>
<name>A0A2V5IAY6_9EURO</name>
<dbReference type="InterPro" id="IPR049192">
    <property type="entry name" value="DUF4246_C"/>
</dbReference>
<feature type="domain" description="DUF4246" evidence="1">
    <location>
        <begin position="96"/>
        <end position="492"/>
    </location>
</feature>
<proteinExistence type="predicted"/>
<gene>
    <name evidence="3" type="ORF">BP00DRAFT_493518</name>
</gene>
<accession>A0A2V5IAY6</accession>
<feature type="domain" description="DUF4246" evidence="2">
    <location>
        <begin position="13"/>
        <end position="81"/>
    </location>
</feature>
<dbReference type="PANTHER" id="PTHR33119">
    <property type="entry name" value="IFI3P"/>
    <property type="match status" value="1"/>
</dbReference>
<keyword evidence="4" id="KW-1185">Reference proteome</keyword>
<dbReference type="InterPro" id="IPR049207">
    <property type="entry name" value="DUF4246_N"/>
</dbReference>
<sequence>MTSTGPQVSQTALPGFNRPLAYLAGNPFPNAVEPIPSDTRSRGQRTSWELAMLQIMDRITDKHRWFEKIFNKHIVARWRREITEQDSPGIVPLTTEMIDWIFEELQYKADFFFGEDMVKAFDEGVMKSDSIVPEDLRLALLAAVRPLDDLPENEKDYRPSSDRKIVDLVHPSLYPLVYGRTRILSNDITNLPNFLEHSGRGLHRRFQWLPCNVKIHPDGHCRITSYINNLRPDSDCALYDVIEKIITCTVPLWNETLTPLIDDAYRNFNRIDYSGPDMSPPEPEKWPVLDDWTNLLRQWRVSHRLPPPKIGEFEPFPPVEIEVDMKTMFQKHGLQVIVKLTNIELTPEKTSYAGGSWHISGRMNEHICATAIYYYSNHNITPGRICFRQRLNLDDVVEFSEYEGCPCEWVPGAFGTGSLGEPFTQVLGSVECRQGRLLTFPNILQHRVMPFALADPTRLGHRKILTLFLVDPNLQIISTANVPPQQADWFKETARARNEVLARLPPELQDMIKEYLGGDDLISENEAADLRVELMEEQSAVSKDQGWLFDNHNVRPVCSH</sequence>
<organism evidence="3 4">
    <name type="scientific">Aspergillus indologenus CBS 114.80</name>
    <dbReference type="NCBI Taxonomy" id="1450541"/>
    <lineage>
        <taxon>Eukaryota</taxon>
        <taxon>Fungi</taxon>
        <taxon>Dikarya</taxon>
        <taxon>Ascomycota</taxon>
        <taxon>Pezizomycotina</taxon>
        <taxon>Eurotiomycetes</taxon>
        <taxon>Eurotiomycetidae</taxon>
        <taxon>Eurotiales</taxon>
        <taxon>Aspergillaceae</taxon>
        <taxon>Aspergillus</taxon>
        <taxon>Aspergillus subgen. Circumdati</taxon>
    </lineage>
</organism>
<dbReference type="PANTHER" id="PTHR33119:SF1">
    <property type="entry name" value="FE2OG DIOXYGENASE DOMAIN-CONTAINING PROTEIN"/>
    <property type="match status" value="1"/>
</dbReference>
<reference evidence="3 4" key="1">
    <citation type="submission" date="2018-02" db="EMBL/GenBank/DDBJ databases">
        <title>The genomes of Aspergillus section Nigri reveals drivers in fungal speciation.</title>
        <authorList>
            <consortium name="DOE Joint Genome Institute"/>
            <person name="Vesth T.C."/>
            <person name="Nybo J."/>
            <person name="Theobald S."/>
            <person name="Brandl J."/>
            <person name="Frisvad J.C."/>
            <person name="Nielsen K.F."/>
            <person name="Lyhne E.K."/>
            <person name="Kogle M.E."/>
            <person name="Kuo A."/>
            <person name="Riley R."/>
            <person name="Clum A."/>
            <person name="Nolan M."/>
            <person name="Lipzen A."/>
            <person name="Salamov A."/>
            <person name="Henrissat B."/>
            <person name="Wiebenga A."/>
            <person name="De vries R.P."/>
            <person name="Grigoriev I.V."/>
            <person name="Mortensen U.H."/>
            <person name="Andersen M.R."/>
            <person name="Baker S.E."/>
        </authorList>
    </citation>
    <scope>NUCLEOTIDE SEQUENCE [LARGE SCALE GENOMIC DNA]</scope>
    <source>
        <strain evidence="3 4">CBS 114.80</strain>
    </source>
</reference>
<dbReference type="InterPro" id="IPR025340">
    <property type="entry name" value="DUF4246"/>
</dbReference>
<evidence type="ECO:0000259" key="1">
    <source>
        <dbReference type="Pfam" id="PF14033"/>
    </source>
</evidence>
<evidence type="ECO:0000259" key="2">
    <source>
        <dbReference type="Pfam" id="PF21666"/>
    </source>
</evidence>